<reference evidence="2 3" key="1">
    <citation type="submission" date="2019-09" db="EMBL/GenBank/DDBJ databases">
        <title>Genome Sequences of Streptomyces kaniharaensis ATCC 21070.</title>
        <authorList>
            <person name="Zhu W."/>
            <person name="De Crecy-Lagard V."/>
            <person name="Richards N.G."/>
        </authorList>
    </citation>
    <scope>NUCLEOTIDE SEQUENCE [LARGE SCALE GENOMIC DNA]</scope>
    <source>
        <strain evidence="2 3">SF-557</strain>
    </source>
</reference>
<keyword evidence="1" id="KW-0472">Membrane</keyword>
<keyword evidence="3" id="KW-1185">Reference proteome</keyword>
<evidence type="ECO:0000313" key="2">
    <source>
        <dbReference type="EMBL" id="MQS18132.1"/>
    </source>
</evidence>
<accession>A0A6N7L2N9</accession>
<comment type="caution">
    <text evidence="2">The sequence shown here is derived from an EMBL/GenBank/DDBJ whole genome shotgun (WGS) entry which is preliminary data.</text>
</comment>
<feature type="transmembrane region" description="Helical" evidence="1">
    <location>
        <begin position="50"/>
        <end position="75"/>
    </location>
</feature>
<keyword evidence="1" id="KW-1133">Transmembrane helix</keyword>
<evidence type="ECO:0000313" key="3">
    <source>
        <dbReference type="Proteomes" id="UP000450000"/>
    </source>
</evidence>
<evidence type="ECO:0000256" key="1">
    <source>
        <dbReference type="SAM" id="Phobius"/>
    </source>
</evidence>
<dbReference type="RefSeq" id="WP_153472296.1">
    <property type="nucleotide sequence ID" value="NZ_WBOF01000015.1"/>
</dbReference>
<sequence length="144" mass="15101">MSRAWIGAATLASGVFPAVFMEATWVANWDVEHPVSVPGDGSPGGGNMGAVLAVPFFALLAIACLLFPLLWGITVMRRRKGRSVQELVVTSAVLQGIALLLALPVAASLPYGWAGVTALAAAELIALGIALQPLWSRHQGKLFR</sequence>
<gene>
    <name evidence="2" type="ORF">F7Q99_39610</name>
</gene>
<feature type="transmembrane region" description="Helical" evidence="1">
    <location>
        <begin position="87"/>
        <end position="107"/>
    </location>
</feature>
<dbReference type="AlphaFoldDB" id="A0A6N7L2N9"/>
<name>A0A6N7L2N9_9ACTN</name>
<protein>
    <submittedName>
        <fullName evidence="2">Uncharacterized protein</fullName>
    </submittedName>
</protein>
<dbReference type="Proteomes" id="UP000450000">
    <property type="component" value="Unassembled WGS sequence"/>
</dbReference>
<organism evidence="2 3">
    <name type="scientific">Streptomyces kaniharaensis</name>
    <dbReference type="NCBI Taxonomy" id="212423"/>
    <lineage>
        <taxon>Bacteria</taxon>
        <taxon>Bacillati</taxon>
        <taxon>Actinomycetota</taxon>
        <taxon>Actinomycetes</taxon>
        <taxon>Kitasatosporales</taxon>
        <taxon>Streptomycetaceae</taxon>
        <taxon>Streptomyces</taxon>
    </lineage>
</organism>
<dbReference type="EMBL" id="WBOF01000015">
    <property type="protein sequence ID" value="MQS18132.1"/>
    <property type="molecule type" value="Genomic_DNA"/>
</dbReference>
<proteinExistence type="predicted"/>
<keyword evidence="1" id="KW-0812">Transmembrane</keyword>
<feature type="transmembrane region" description="Helical" evidence="1">
    <location>
        <begin position="113"/>
        <end position="135"/>
    </location>
</feature>